<dbReference type="NCBIfam" id="TIGR01854">
    <property type="entry name" value="lipid_A_lpxH"/>
    <property type="match status" value="1"/>
</dbReference>
<keyword evidence="9 10" id="KW-0464">Manganese</keyword>
<gene>
    <name evidence="10" type="primary">lpxH</name>
    <name evidence="12" type="ordered locus">Tgr7_0933</name>
</gene>
<feature type="binding site" evidence="10">
    <location>
        <position position="123"/>
    </location>
    <ligand>
        <name>substrate</name>
    </ligand>
</feature>
<dbReference type="PANTHER" id="PTHR34990">
    <property type="entry name" value="UDP-2,3-DIACYLGLUCOSAMINE HYDROLASE-RELATED"/>
    <property type="match status" value="1"/>
</dbReference>
<comment type="catalytic activity">
    <reaction evidence="10">
        <text>UDP-2-N,3-O-bis[(3R)-3-hydroxytetradecanoyl]-alpha-D-glucosamine + H2O = 2-N,3-O-bis[(3R)-3-hydroxytetradecanoyl]-alpha-D-glucosaminyl 1-phosphate + UMP + 2 H(+)</text>
        <dbReference type="Rhea" id="RHEA:25213"/>
        <dbReference type="ChEBI" id="CHEBI:15377"/>
        <dbReference type="ChEBI" id="CHEBI:15378"/>
        <dbReference type="ChEBI" id="CHEBI:57865"/>
        <dbReference type="ChEBI" id="CHEBI:57957"/>
        <dbReference type="ChEBI" id="CHEBI:78847"/>
        <dbReference type="EC" id="3.6.1.54"/>
    </reaction>
</comment>
<sequence length="240" mass="27131">MPQTLFISDLHLDRERPQILALFERFLHEQAREADALYILGDLFEYWIGDDDDAPHLGGVAAALRSLTEAGVPVYFAHGNRDFLLGEDFAARTGMRLLAEETVVDLYGRPALLMHGDNLCLDDHEYMAFRDMVRDGTWQQAFLARPLASRRAEAEAMRAKSRENGRMKSPEITDVSPRAVEDALRRHGVDLLIHGHTHRPAIHVLTVDSRQCQRVVLADWYETGGMLRVTPEGMKLETVG</sequence>
<feature type="binding site" evidence="10">
    <location>
        <position position="196"/>
    </location>
    <ligand>
        <name>substrate</name>
    </ligand>
</feature>
<dbReference type="SUPFAM" id="SSF56300">
    <property type="entry name" value="Metallo-dependent phosphatases"/>
    <property type="match status" value="1"/>
</dbReference>
<dbReference type="GO" id="GO:0030145">
    <property type="term" value="F:manganese ion binding"/>
    <property type="evidence" value="ECO:0007669"/>
    <property type="project" value="UniProtKB-UniRule"/>
</dbReference>
<name>B8GNT2_THISH</name>
<dbReference type="GO" id="GO:0005737">
    <property type="term" value="C:cytoplasm"/>
    <property type="evidence" value="ECO:0007669"/>
    <property type="project" value="InterPro"/>
</dbReference>
<dbReference type="Proteomes" id="UP000002383">
    <property type="component" value="Chromosome"/>
</dbReference>
<feature type="binding site" evidence="10">
    <location>
        <position position="161"/>
    </location>
    <ligand>
        <name>substrate</name>
    </ligand>
</feature>
<evidence type="ECO:0000256" key="3">
    <source>
        <dbReference type="ARBA" id="ARBA00022519"/>
    </source>
</evidence>
<dbReference type="KEGG" id="tgr:Tgr7_0933"/>
<dbReference type="RefSeq" id="WP_012637506.1">
    <property type="nucleotide sequence ID" value="NC_011901.1"/>
</dbReference>
<comment type="similarity">
    <text evidence="10">Belongs to the LpxH family.</text>
</comment>
<evidence type="ECO:0000256" key="8">
    <source>
        <dbReference type="ARBA" id="ARBA00023136"/>
    </source>
</evidence>
<feature type="binding site" evidence="10">
    <location>
        <position position="42"/>
    </location>
    <ligand>
        <name>Mn(2+)</name>
        <dbReference type="ChEBI" id="CHEBI:29035"/>
        <label>1</label>
    </ligand>
</feature>
<dbReference type="GO" id="GO:0009245">
    <property type="term" value="P:lipid A biosynthetic process"/>
    <property type="evidence" value="ECO:0007669"/>
    <property type="project" value="UniProtKB-UniRule"/>
</dbReference>
<feature type="binding site" evidence="10">
    <location>
        <position position="115"/>
    </location>
    <ligand>
        <name>Mn(2+)</name>
        <dbReference type="ChEBI" id="CHEBI:29035"/>
        <label>2</label>
    </ligand>
</feature>
<comment type="subcellular location">
    <subcellularLocation>
        <location evidence="10">Cell inner membrane</location>
        <topology evidence="10">Peripheral membrane protein</topology>
        <orientation evidence="10">Cytoplasmic side</orientation>
    </subcellularLocation>
</comment>
<dbReference type="PANTHER" id="PTHR34990:SF1">
    <property type="entry name" value="UDP-2,3-DIACYLGLUCOSAMINE HYDROLASE"/>
    <property type="match status" value="1"/>
</dbReference>
<comment type="caution">
    <text evidence="10">Lacks conserved residue(s) required for the propagation of feature annotation.</text>
</comment>
<dbReference type="UniPathway" id="UPA00359">
    <property type="reaction ID" value="UER00480"/>
</dbReference>
<evidence type="ECO:0000259" key="11">
    <source>
        <dbReference type="Pfam" id="PF00149"/>
    </source>
</evidence>
<feature type="domain" description="Calcineurin-like phosphoesterase" evidence="11">
    <location>
        <begin position="4"/>
        <end position="200"/>
    </location>
</feature>
<feature type="binding site" evidence="10">
    <location>
        <position position="198"/>
    </location>
    <ligand>
        <name>Mn(2+)</name>
        <dbReference type="ChEBI" id="CHEBI:29035"/>
        <label>1</label>
    </ligand>
</feature>
<evidence type="ECO:0000313" key="13">
    <source>
        <dbReference type="Proteomes" id="UP000002383"/>
    </source>
</evidence>
<comment type="pathway">
    <text evidence="10">Glycolipid biosynthesis; lipid IV(A) biosynthesis; lipid IV(A) from (3R)-3-hydroxytetradecanoyl-[acyl-carrier-protein] and UDP-N-acetyl-alpha-D-glucosamine: step 4/6.</text>
</comment>
<dbReference type="InterPro" id="IPR043461">
    <property type="entry name" value="LpxH-like"/>
</dbReference>
<dbReference type="InterPro" id="IPR004843">
    <property type="entry name" value="Calcineurin-like_PHP"/>
</dbReference>
<dbReference type="HAMAP" id="MF_00575">
    <property type="entry name" value="LpxH"/>
    <property type="match status" value="1"/>
</dbReference>
<evidence type="ECO:0000256" key="7">
    <source>
        <dbReference type="ARBA" id="ARBA00023098"/>
    </source>
</evidence>
<dbReference type="EMBL" id="CP001339">
    <property type="protein sequence ID" value="ACL72021.1"/>
    <property type="molecule type" value="Genomic_DNA"/>
</dbReference>
<evidence type="ECO:0000313" key="12">
    <source>
        <dbReference type="EMBL" id="ACL72021.1"/>
    </source>
</evidence>
<feature type="binding site" evidence="10">
    <location>
        <position position="168"/>
    </location>
    <ligand>
        <name>substrate</name>
    </ligand>
</feature>
<evidence type="ECO:0000256" key="10">
    <source>
        <dbReference type="HAMAP-Rule" id="MF_00575"/>
    </source>
</evidence>
<dbReference type="Pfam" id="PF00149">
    <property type="entry name" value="Metallophos"/>
    <property type="match status" value="1"/>
</dbReference>
<dbReference type="GO" id="GO:0019897">
    <property type="term" value="C:extrinsic component of plasma membrane"/>
    <property type="evidence" value="ECO:0007669"/>
    <property type="project" value="UniProtKB-UniRule"/>
</dbReference>
<reference evidence="12 13" key="1">
    <citation type="journal article" date="2011" name="Stand. Genomic Sci.">
        <title>Complete genome sequence of 'Thioalkalivibrio sulfidophilus' HL-EbGr7.</title>
        <authorList>
            <person name="Muyzer G."/>
            <person name="Sorokin D.Y."/>
            <person name="Mavromatis K."/>
            <person name="Lapidus A."/>
            <person name="Clum A."/>
            <person name="Ivanova N."/>
            <person name="Pati A."/>
            <person name="d'Haeseleer P."/>
            <person name="Woyke T."/>
            <person name="Kyrpides N.C."/>
        </authorList>
    </citation>
    <scope>NUCLEOTIDE SEQUENCE [LARGE SCALE GENOMIC DNA]</scope>
    <source>
        <strain evidence="12 13">HL-EbGR7</strain>
    </source>
</reference>
<keyword evidence="1 10" id="KW-1003">Cell membrane</keyword>
<evidence type="ECO:0000256" key="5">
    <source>
        <dbReference type="ARBA" id="ARBA00022723"/>
    </source>
</evidence>
<proteinExistence type="inferred from homology"/>
<comment type="function">
    <text evidence="10">Hydrolyzes the pyrophosphate bond of UDP-2,3-diacylglucosamine to yield 2,3-diacylglucosamine 1-phosphate (lipid X) and UMP by catalyzing the attack of water at the alpha-P atom. Involved in the biosynthesis of lipid A, a phosphorylated glycolipid that anchors the lipopolysaccharide to the outer membrane of the cell.</text>
</comment>
<comment type="cofactor">
    <cofactor evidence="10">
        <name>Mn(2+)</name>
        <dbReference type="ChEBI" id="CHEBI:29035"/>
    </cofactor>
    <text evidence="10">Binds 2 Mn(2+) ions per subunit in a binuclear metal center.</text>
</comment>
<feature type="binding site" evidence="10">
    <location>
        <position position="42"/>
    </location>
    <ligand>
        <name>Mn(2+)</name>
        <dbReference type="ChEBI" id="CHEBI:29035"/>
        <label>2</label>
    </ligand>
</feature>
<dbReference type="CDD" id="cd07398">
    <property type="entry name" value="MPP_YbbF-LpxH"/>
    <property type="match status" value="1"/>
</dbReference>
<dbReference type="InterPro" id="IPR010138">
    <property type="entry name" value="UDP-diacylglucosamine_Hdrlase"/>
</dbReference>
<evidence type="ECO:0000256" key="2">
    <source>
        <dbReference type="ARBA" id="ARBA00022516"/>
    </source>
</evidence>
<evidence type="ECO:0000256" key="6">
    <source>
        <dbReference type="ARBA" id="ARBA00022801"/>
    </source>
</evidence>
<keyword evidence="5 10" id="KW-0479">Metal-binding</keyword>
<dbReference type="GO" id="GO:0008758">
    <property type="term" value="F:UDP-2,3-diacylglucosamine hydrolase activity"/>
    <property type="evidence" value="ECO:0007669"/>
    <property type="project" value="UniProtKB-UniRule"/>
</dbReference>
<evidence type="ECO:0000256" key="4">
    <source>
        <dbReference type="ARBA" id="ARBA00022556"/>
    </source>
</evidence>
<dbReference type="EC" id="3.6.1.54" evidence="10"/>
<keyword evidence="3 10" id="KW-0997">Cell inner membrane</keyword>
<evidence type="ECO:0000256" key="9">
    <source>
        <dbReference type="ARBA" id="ARBA00023211"/>
    </source>
</evidence>
<keyword evidence="8 10" id="KW-0472">Membrane</keyword>
<keyword evidence="13" id="KW-1185">Reference proteome</keyword>
<keyword evidence="6 10" id="KW-0378">Hydrolase</keyword>
<organism evidence="12 13">
    <name type="scientific">Thioalkalivibrio sulfidiphilus (strain HL-EbGR7)</name>
    <dbReference type="NCBI Taxonomy" id="396588"/>
    <lineage>
        <taxon>Bacteria</taxon>
        <taxon>Pseudomonadati</taxon>
        <taxon>Pseudomonadota</taxon>
        <taxon>Gammaproteobacteria</taxon>
        <taxon>Chromatiales</taxon>
        <taxon>Ectothiorhodospiraceae</taxon>
        <taxon>Thioalkalivibrio</taxon>
    </lineage>
</organism>
<dbReference type="InterPro" id="IPR029052">
    <property type="entry name" value="Metallo-depent_PP-like"/>
</dbReference>
<accession>B8GNT2</accession>
<feature type="binding site" evidence="10">
    <location>
        <position position="80"/>
    </location>
    <ligand>
        <name>Mn(2+)</name>
        <dbReference type="ChEBI" id="CHEBI:29035"/>
        <label>2</label>
    </ligand>
</feature>
<dbReference type="Gene3D" id="3.60.21.10">
    <property type="match status" value="1"/>
</dbReference>
<protein>
    <recommendedName>
        <fullName evidence="10">UDP-2,3-diacylglucosamine hydrolase</fullName>
        <ecNumber evidence="10">3.6.1.54</ecNumber>
    </recommendedName>
    <alternativeName>
        <fullName evidence="10">UDP-2,3-diacylglucosamine diphosphatase</fullName>
    </alternativeName>
</protein>
<dbReference type="STRING" id="396588.Tgr7_0933"/>
<keyword evidence="7 10" id="KW-0443">Lipid metabolism</keyword>
<dbReference type="HOGENOM" id="CLU_074586_0_0_6"/>
<keyword evidence="2 10" id="KW-0444">Lipid biosynthesis</keyword>
<feature type="binding site" evidence="10">
    <location>
        <position position="11"/>
    </location>
    <ligand>
        <name>Mn(2+)</name>
        <dbReference type="ChEBI" id="CHEBI:29035"/>
        <label>1</label>
    </ligand>
</feature>
<dbReference type="NCBIfam" id="NF003743">
    <property type="entry name" value="PRK05340.1"/>
    <property type="match status" value="1"/>
</dbReference>
<feature type="binding site" evidence="10">
    <location>
        <position position="196"/>
    </location>
    <ligand>
        <name>Mn(2+)</name>
        <dbReference type="ChEBI" id="CHEBI:29035"/>
        <label>2</label>
    </ligand>
</feature>
<evidence type="ECO:0000256" key="1">
    <source>
        <dbReference type="ARBA" id="ARBA00022475"/>
    </source>
</evidence>
<keyword evidence="4 10" id="KW-0441">Lipid A biosynthesis</keyword>
<feature type="binding site" evidence="10">
    <location>
        <begin position="80"/>
        <end position="81"/>
    </location>
    <ligand>
        <name>substrate</name>
    </ligand>
</feature>
<dbReference type="eggNOG" id="COG2908">
    <property type="taxonomic scope" value="Bacteria"/>
</dbReference>
<dbReference type="AlphaFoldDB" id="B8GNT2"/>
<feature type="binding site" evidence="10">
    <location>
        <position position="9"/>
    </location>
    <ligand>
        <name>Mn(2+)</name>
        <dbReference type="ChEBI" id="CHEBI:29035"/>
        <label>1</label>
    </ligand>
</feature>